<protein>
    <submittedName>
        <fullName evidence="2">BolA protein</fullName>
    </submittedName>
</protein>
<proteinExistence type="inferred from homology"/>
<comment type="caution">
    <text evidence="2">The sequence shown here is derived from an EMBL/GenBank/DDBJ whole genome shotgun (WGS) entry which is preliminary data.</text>
</comment>
<dbReference type="GO" id="GO:0016226">
    <property type="term" value="P:iron-sulfur cluster assembly"/>
    <property type="evidence" value="ECO:0007669"/>
    <property type="project" value="TreeGrafter"/>
</dbReference>
<accession>A0A840LFL0</accession>
<gene>
    <name evidence="2" type="ORF">HNP55_003972</name>
</gene>
<evidence type="ECO:0000313" key="2">
    <source>
        <dbReference type="EMBL" id="MBB4845422.1"/>
    </source>
</evidence>
<evidence type="ECO:0000256" key="1">
    <source>
        <dbReference type="RuleBase" id="RU003860"/>
    </source>
</evidence>
<dbReference type="AlphaFoldDB" id="A0A840LFL0"/>
<dbReference type="InterPro" id="IPR036065">
    <property type="entry name" value="BolA-like_sf"/>
</dbReference>
<name>A0A840LFL0_9BURK</name>
<dbReference type="InterPro" id="IPR002634">
    <property type="entry name" value="BolA"/>
</dbReference>
<organism evidence="2 3">
    <name type="scientific">Roseateles oligotrophus</name>
    <dbReference type="NCBI Taxonomy" id="1769250"/>
    <lineage>
        <taxon>Bacteria</taxon>
        <taxon>Pseudomonadati</taxon>
        <taxon>Pseudomonadota</taxon>
        <taxon>Betaproteobacteria</taxon>
        <taxon>Burkholderiales</taxon>
        <taxon>Sphaerotilaceae</taxon>
        <taxon>Roseateles</taxon>
    </lineage>
</organism>
<reference evidence="2 3" key="1">
    <citation type="submission" date="2020-08" db="EMBL/GenBank/DDBJ databases">
        <title>Functional genomics of gut bacteria from endangered species of beetles.</title>
        <authorList>
            <person name="Carlos-Shanley C."/>
        </authorList>
    </citation>
    <scope>NUCLEOTIDE SEQUENCE [LARGE SCALE GENOMIC DNA]</scope>
    <source>
        <strain evidence="2 3">S00239</strain>
    </source>
</reference>
<evidence type="ECO:0000313" key="3">
    <source>
        <dbReference type="Proteomes" id="UP000562027"/>
    </source>
</evidence>
<dbReference type="RefSeq" id="WP_184303408.1">
    <property type="nucleotide sequence ID" value="NZ_JACHLP010000009.1"/>
</dbReference>
<sequence>MNPSPITPKASLAEMETRLRQALAPSELRLQDDSHQHAGHAGAREGGHYSLLIVSERFSGLNRVARHRLVYHALGELMQQGIHALAIDARAADER</sequence>
<dbReference type="PANTHER" id="PTHR46230">
    <property type="match status" value="1"/>
</dbReference>
<dbReference type="SUPFAM" id="SSF82657">
    <property type="entry name" value="BolA-like"/>
    <property type="match status" value="1"/>
</dbReference>
<dbReference type="PIRSF" id="PIRSF003113">
    <property type="entry name" value="BolA"/>
    <property type="match status" value="1"/>
</dbReference>
<comment type="similarity">
    <text evidence="1">Belongs to the BolA/IbaG family.</text>
</comment>
<dbReference type="Proteomes" id="UP000562027">
    <property type="component" value="Unassembled WGS sequence"/>
</dbReference>
<keyword evidence="3" id="KW-1185">Reference proteome</keyword>
<dbReference type="Pfam" id="PF01722">
    <property type="entry name" value="BolA"/>
    <property type="match status" value="1"/>
</dbReference>
<dbReference type="PANTHER" id="PTHR46230:SF7">
    <property type="entry name" value="BOLA-LIKE PROTEIN 1"/>
    <property type="match status" value="1"/>
</dbReference>
<dbReference type="Gene3D" id="3.30.300.90">
    <property type="entry name" value="BolA-like"/>
    <property type="match status" value="1"/>
</dbReference>
<dbReference type="EMBL" id="JACHLP010000009">
    <property type="protein sequence ID" value="MBB4845422.1"/>
    <property type="molecule type" value="Genomic_DNA"/>
</dbReference>